<dbReference type="Proteomes" id="UP000054015">
    <property type="component" value="Unassembled WGS sequence"/>
</dbReference>
<dbReference type="EMBL" id="LGEQ01000014">
    <property type="protein sequence ID" value="KUJ93860.1"/>
    <property type="molecule type" value="Genomic_DNA"/>
</dbReference>
<accession>A0A124FC26</accession>
<organism evidence="2 3">
    <name type="scientific">Archaeoglobus fulgidus</name>
    <dbReference type="NCBI Taxonomy" id="2234"/>
    <lineage>
        <taxon>Archaea</taxon>
        <taxon>Methanobacteriati</taxon>
        <taxon>Methanobacteriota</taxon>
        <taxon>Archaeoglobi</taxon>
        <taxon>Archaeoglobales</taxon>
        <taxon>Archaeoglobaceae</taxon>
        <taxon>Archaeoglobus</taxon>
    </lineage>
</organism>
<evidence type="ECO:0000313" key="3">
    <source>
        <dbReference type="Proteomes" id="UP000054015"/>
    </source>
</evidence>
<reference evidence="3 4" key="2">
    <citation type="journal article" date="2015" name="MBio">
        <title>Genome-Resolved Metagenomic Analysis Reveals Roles for Candidate Phyla and Other Microbial Community Members in Biogeochemical Transformations in Oil Reservoirs.</title>
        <authorList>
            <person name="Hu P."/>
            <person name="Tom L."/>
            <person name="Singh A."/>
            <person name="Thomas B.C."/>
            <person name="Baker B.J."/>
            <person name="Piceno Y.M."/>
            <person name="Andersen G.L."/>
            <person name="Banfield J.F."/>
        </authorList>
    </citation>
    <scope>NUCLEOTIDE SEQUENCE [LARGE SCALE GENOMIC DNA]</scope>
</reference>
<dbReference type="AlphaFoldDB" id="A0A124FC26"/>
<sequence>MKLPVIPARGDEKWELLSQIVSKLESREAKKSLARNGISPVNKAVEYLKVMAMFFELEISY</sequence>
<reference evidence="2" key="1">
    <citation type="journal article" date="2015" name="MBio">
        <title>Genome-resolved metagenomic analysis reveals roles for candidate phyla and other microbial community members in biogeochemical transformations in oil reservoirs.</title>
        <authorList>
            <person name="Hu P."/>
            <person name="Tom L."/>
            <person name="Singh A."/>
            <person name="Thomas B.C."/>
            <person name="Baker B.J."/>
            <person name="Piceno Y.M."/>
            <person name="Andersen G.L."/>
            <person name="Banfield J.F."/>
        </authorList>
    </citation>
    <scope>NUCLEOTIDE SEQUENCE [LARGE SCALE GENOMIC DNA]</scope>
    <source>
        <strain evidence="2">49_2300</strain>
        <strain evidence="1">49_95</strain>
    </source>
</reference>
<protein>
    <submittedName>
        <fullName evidence="2">Transposase, putative</fullName>
    </submittedName>
</protein>
<evidence type="ECO:0000313" key="2">
    <source>
        <dbReference type="EMBL" id="KUK07315.1"/>
    </source>
</evidence>
<proteinExistence type="predicted"/>
<name>A0A124FC26_ARCFL</name>
<evidence type="ECO:0000313" key="4">
    <source>
        <dbReference type="Proteomes" id="UP000054307"/>
    </source>
</evidence>
<dbReference type="Proteomes" id="UP000054307">
    <property type="component" value="Unassembled WGS sequence"/>
</dbReference>
<gene>
    <name evidence="1" type="ORF">XD40_0991</name>
    <name evidence="2" type="ORF">XD48_0491</name>
</gene>
<feature type="non-terminal residue" evidence="2">
    <location>
        <position position="61"/>
    </location>
</feature>
<evidence type="ECO:0000313" key="1">
    <source>
        <dbReference type="EMBL" id="KUJ93860.1"/>
    </source>
</evidence>
<comment type="caution">
    <text evidence="2">The sequence shown here is derived from an EMBL/GenBank/DDBJ whole genome shotgun (WGS) entry which is preliminary data.</text>
</comment>
<dbReference type="EMBL" id="LGEX01000008">
    <property type="protein sequence ID" value="KUK07315.1"/>
    <property type="molecule type" value="Genomic_DNA"/>
</dbReference>